<dbReference type="EMBL" id="MGJD01000014">
    <property type="protein sequence ID" value="OGN00827.1"/>
    <property type="molecule type" value="Genomic_DNA"/>
</dbReference>
<dbReference type="SUPFAM" id="SSF53448">
    <property type="entry name" value="Nucleotide-diphospho-sugar transferases"/>
    <property type="match status" value="1"/>
</dbReference>
<dbReference type="Proteomes" id="UP000177117">
    <property type="component" value="Unassembled WGS sequence"/>
</dbReference>
<dbReference type="PANTHER" id="PTHR21485">
    <property type="entry name" value="HAD SUPERFAMILY MEMBERS CMAS AND KDSC"/>
    <property type="match status" value="1"/>
</dbReference>
<protein>
    <recommendedName>
        <fullName evidence="3">Cytidylyltransferase</fullName>
    </recommendedName>
</protein>
<evidence type="ECO:0000313" key="2">
    <source>
        <dbReference type="Proteomes" id="UP000177117"/>
    </source>
</evidence>
<proteinExistence type="predicted"/>
<comment type="caution">
    <text evidence="1">The sequence shown here is derived from an EMBL/GenBank/DDBJ whole genome shotgun (WGS) entry which is preliminary data.</text>
</comment>
<dbReference type="InterPro" id="IPR029044">
    <property type="entry name" value="Nucleotide-diphossugar_trans"/>
</dbReference>
<evidence type="ECO:0000313" key="1">
    <source>
        <dbReference type="EMBL" id="OGN00827.1"/>
    </source>
</evidence>
<dbReference type="Gene3D" id="3.90.550.10">
    <property type="entry name" value="Spore Coat Polysaccharide Biosynthesis Protein SpsA, Chain A"/>
    <property type="match status" value="1"/>
</dbReference>
<dbReference type="PANTHER" id="PTHR21485:SF6">
    <property type="entry name" value="N-ACYLNEURAMINATE CYTIDYLYLTRANSFERASE-RELATED"/>
    <property type="match status" value="1"/>
</dbReference>
<dbReference type="InterPro" id="IPR050793">
    <property type="entry name" value="CMP-NeuNAc_synthase"/>
</dbReference>
<evidence type="ECO:0008006" key="3">
    <source>
        <dbReference type="Google" id="ProtNLM"/>
    </source>
</evidence>
<reference evidence="1 2" key="1">
    <citation type="journal article" date="2016" name="Nat. Commun.">
        <title>Thousands of microbial genomes shed light on interconnected biogeochemical processes in an aquifer system.</title>
        <authorList>
            <person name="Anantharaman K."/>
            <person name="Brown C.T."/>
            <person name="Hug L.A."/>
            <person name="Sharon I."/>
            <person name="Castelle C.J."/>
            <person name="Probst A.J."/>
            <person name="Thomas B.C."/>
            <person name="Singh A."/>
            <person name="Wilkins M.J."/>
            <person name="Karaoz U."/>
            <person name="Brodie E.L."/>
            <person name="Williams K.H."/>
            <person name="Hubbard S.S."/>
            <person name="Banfield J.F."/>
        </authorList>
    </citation>
    <scope>NUCLEOTIDE SEQUENCE [LARGE SCALE GENOMIC DNA]</scope>
</reference>
<dbReference type="InterPro" id="IPR003329">
    <property type="entry name" value="Cytidylyl_trans"/>
</dbReference>
<dbReference type="GO" id="GO:0008781">
    <property type="term" value="F:N-acylneuraminate cytidylyltransferase activity"/>
    <property type="evidence" value="ECO:0007669"/>
    <property type="project" value="TreeGrafter"/>
</dbReference>
<accession>A0A1F8EIZ1</accession>
<dbReference type="AlphaFoldDB" id="A0A1F8EIZ1"/>
<name>A0A1F8EIZ1_9BACT</name>
<dbReference type="CDD" id="cd02513">
    <property type="entry name" value="CMP-NeuAc_Synthase"/>
    <property type="match status" value="1"/>
</dbReference>
<dbReference type="Pfam" id="PF02348">
    <property type="entry name" value="CTP_transf_3"/>
    <property type="match status" value="1"/>
</dbReference>
<organism evidence="1 2">
    <name type="scientific">Candidatus Yanofskybacteria bacterium RIFCSPHIGHO2_01_FULL_41_53</name>
    <dbReference type="NCBI Taxonomy" id="1802663"/>
    <lineage>
        <taxon>Bacteria</taxon>
        <taxon>Candidatus Yanofskyibacteriota</taxon>
    </lineage>
</organism>
<sequence length="247" mass="27731">MSIFSIIPARSGSKGVPLKNIRLLGGFPLLAYSIAAAKLTKNIQRVIVSTDSQKIADIAKKYGAEVPFIRPSELAQDFSTDFDVLYHAVQWLKKNESSAPDILAYLRPTTPFRDPAVVAQAIQTLIDHPRATSLRTLNKLAEPPQKMVKLNTENFLEGFFPDDPRVEYFNLPRQNFPQAYGPNGIADIVKSEFLKDEQIFGPNILGMPTDHVTEVDHPEDFDYLEYQAQKNPGVLFKYLSANMEKGF</sequence>
<gene>
    <name evidence="1" type="ORF">A2650_02990</name>
</gene>